<dbReference type="InterPro" id="IPR050706">
    <property type="entry name" value="Cyclic-di-GMP_PDE-like"/>
</dbReference>
<dbReference type="PROSITE" id="PS50883">
    <property type="entry name" value="EAL"/>
    <property type="match status" value="1"/>
</dbReference>
<dbReference type="AlphaFoldDB" id="A0A645FDL4"/>
<name>A0A645FDL4_9ZZZZ</name>
<protein>
    <submittedName>
        <fullName evidence="2">Phytochrome-like protein cph2</fullName>
    </submittedName>
</protein>
<sequence length="113" mass="12808">MINCILGELREKGMIIAIDDFGTGYSSFAREQELNVDCLKIDKYFIDKLLEVDSDKAITAEIISIAHKMGHYVIAEGVEHEEQKEYLLKNGCEKIQGYLAARPLDEDEAIKKL</sequence>
<dbReference type="SMART" id="SM00052">
    <property type="entry name" value="EAL"/>
    <property type="match status" value="1"/>
</dbReference>
<dbReference type="InterPro" id="IPR035919">
    <property type="entry name" value="EAL_sf"/>
</dbReference>
<comment type="caution">
    <text evidence="2">The sequence shown here is derived from an EMBL/GenBank/DDBJ whole genome shotgun (WGS) entry which is preliminary data.</text>
</comment>
<proteinExistence type="predicted"/>
<reference evidence="2" key="1">
    <citation type="submission" date="2019-08" db="EMBL/GenBank/DDBJ databases">
        <authorList>
            <person name="Kucharzyk K."/>
            <person name="Murdoch R.W."/>
            <person name="Higgins S."/>
            <person name="Loffler F."/>
        </authorList>
    </citation>
    <scope>NUCLEOTIDE SEQUENCE</scope>
</reference>
<dbReference type="Pfam" id="PF00563">
    <property type="entry name" value="EAL"/>
    <property type="match status" value="1"/>
</dbReference>
<dbReference type="PANTHER" id="PTHR33121">
    <property type="entry name" value="CYCLIC DI-GMP PHOSPHODIESTERASE PDEF"/>
    <property type="match status" value="1"/>
</dbReference>
<accession>A0A645FDL4</accession>
<dbReference type="CDD" id="cd01948">
    <property type="entry name" value="EAL"/>
    <property type="match status" value="1"/>
</dbReference>
<dbReference type="PANTHER" id="PTHR33121:SF79">
    <property type="entry name" value="CYCLIC DI-GMP PHOSPHODIESTERASE PDED-RELATED"/>
    <property type="match status" value="1"/>
</dbReference>
<gene>
    <name evidence="2" type="primary">cph2_20</name>
    <name evidence="2" type="ORF">SDC9_157778</name>
</gene>
<organism evidence="2">
    <name type="scientific">bioreactor metagenome</name>
    <dbReference type="NCBI Taxonomy" id="1076179"/>
    <lineage>
        <taxon>unclassified sequences</taxon>
        <taxon>metagenomes</taxon>
        <taxon>ecological metagenomes</taxon>
    </lineage>
</organism>
<evidence type="ECO:0000313" key="2">
    <source>
        <dbReference type="EMBL" id="MPN10483.1"/>
    </source>
</evidence>
<dbReference type="SUPFAM" id="SSF141868">
    <property type="entry name" value="EAL domain-like"/>
    <property type="match status" value="1"/>
</dbReference>
<dbReference type="GO" id="GO:0071111">
    <property type="term" value="F:cyclic-guanylate-specific phosphodiesterase activity"/>
    <property type="evidence" value="ECO:0007669"/>
    <property type="project" value="InterPro"/>
</dbReference>
<feature type="domain" description="EAL" evidence="1">
    <location>
        <begin position="1"/>
        <end position="113"/>
    </location>
</feature>
<dbReference type="Gene3D" id="3.20.20.450">
    <property type="entry name" value="EAL domain"/>
    <property type="match status" value="1"/>
</dbReference>
<dbReference type="InterPro" id="IPR001633">
    <property type="entry name" value="EAL_dom"/>
</dbReference>
<dbReference type="EMBL" id="VSSQ01056644">
    <property type="protein sequence ID" value="MPN10483.1"/>
    <property type="molecule type" value="Genomic_DNA"/>
</dbReference>
<evidence type="ECO:0000259" key="1">
    <source>
        <dbReference type="PROSITE" id="PS50883"/>
    </source>
</evidence>